<evidence type="ECO:0000256" key="1">
    <source>
        <dbReference type="ARBA" id="ARBA00010164"/>
    </source>
</evidence>
<protein>
    <submittedName>
        <fullName evidence="5">HipA domain protein</fullName>
    </submittedName>
</protein>
<dbReference type="eggNOG" id="COG0640">
    <property type="taxonomic scope" value="Bacteria"/>
</dbReference>
<dbReference type="CDD" id="cd00090">
    <property type="entry name" value="HTH_ARSR"/>
    <property type="match status" value="1"/>
</dbReference>
<dbReference type="PANTHER" id="PTHR37419">
    <property type="entry name" value="SERINE/THREONINE-PROTEIN KINASE TOXIN HIPA"/>
    <property type="match status" value="1"/>
</dbReference>
<dbReference type="GO" id="GO:0006355">
    <property type="term" value="P:regulation of DNA-templated transcription"/>
    <property type="evidence" value="ECO:0007669"/>
    <property type="project" value="UniProtKB-ARBA"/>
</dbReference>
<sequence length="443" mass="49013">MPLSLTEILEQGAASSREIQAATGMSQAAVSRQLQKLADRLVTVRAGRTPIYHLAKNAFGGGDRLPLFTVDADGNITTTAHIRPLVSGRFYVEALPGAPTLLLGESGDGLHDDLPYFLYDMAPQGFLGRQIAREVHKRFADFPPDPKWWTTEHIGRFLLSNGDDPPGNLIFGEQSALRVRKKPPAVDESEYAHMAEKVMAGDIPGSSAGGEQPKFAVFSKHGNEHVIVKFSPPGDTEIARRWRDIMITEFHALETLRKHGLPAAKARLLEVGDRLFLESRRFDRTGEHGRTSMVSLAAIDAEFVGAGSNWPLVLQRLCDAGRIAREHFATAERLWCFGKLINNTDMHLGNLSFAIDGARFNLLPAYDMCAMGFAPKSGGELTPYAFVPKHPERRVVTEEEYDAVRRAAEHFWDGVAQDSRLSQEFKEFLVMGNPVKRLSGPRS</sequence>
<dbReference type="GO" id="GO:0004674">
    <property type="term" value="F:protein serine/threonine kinase activity"/>
    <property type="evidence" value="ECO:0007669"/>
    <property type="project" value="TreeGrafter"/>
</dbReference>
<dbReference type="eggNOG" id="COG3550">
    <property type="taxonomic scope" value="Bacteria"/>
</dbReference>
<dbReference type="InterPro" id="IPR036390">
    <property type="entry name" value="WH_DNA-bd_sf"/>
</dbReference>
<comment type="similarity">
    <text evidence="1">Belongs to the HipA Ser/Thr kinase family.</text>
</comment>
<keyword evidence="6" id="KW-1185">Reference proteome</keyword>
<dbReference type="GO" id="GO:0005829">
    <property type="term" value="C:cytosol"/>
    <property type="evidence" value="ECO:0007669"/>
    <property type="project" value="TreeGrafter"/>
</dbReference>
<feature type="domain" description="HipA-like C-terminal" evidence="4">
    <location>
        <begin position="206"/>
        <end position="375"/>
    </location>
</feature>
<accession>C7LN79</accession>
<organism evidence="5 6">
    <name type="scientific">Desulfomicrobium baculatum (strain DSM 4028 / VKM B-1378 / X)</name>
    <name type="common">Desulfovibrio baculatus</name>
    <dbReference type="NCBI Taxonomy" id="525897"/>
    <lineage>
        <taxon>Bacteria</taxon>
        <taxon>Pseudomonadati</taxon>
        <taxon>Thermodesulfobacteriota</taxon>
        <taxon>Desulfovibrionia</taxon>
        <taxon>Desulfovibrionales</taxon>
        <taxon>Desulfomicrobiaceae</taxon>
        <taxon>Desulfomicrobium</taxon>
    </lineage>
</organism>
<dbReference type="SUPFAM" id="SSF46785">
    <property type="entry name" value="Winged helix' DNA-binding domain"/>
    <property type="match status" value="1"/>
</dbReference>
<dbReference type="InterPro" id="IPR012893">
    <property type="entry name" value="HipA-like_C"/>
</dbReference>
<dbReference type="EMBL" id="CP001629">
    <property type="protein sequence ID" value="ACU88849.1"/>
    <property type="molecule type" value="Genomic_DNA"/>
</dbReference>
<keyword evidence="2" id="KW-0808">Transferase</keyword>
<dbReference type="Pfam" id="PF07804">
    <property type="entry name" value="HipA_C"/>
    <property type="match status" value="1"/>
</dbReference>
<proteinExistence type="inferred from homology"/>
<name>C7LN79_DESBD</name>
<dbReference type="Proteomes" id="UP000002216">
    <property type="component" value="Chromosome"/>
</dbReference>
<dbReference type="InterPro" id="IPR036388">
    <property type="entry name" value="WH-like_DNA-bd_sf"/>
</dbReference>
<evidence type="ECO:0000259" key="4">
    <source>
        <dbReference type="Pfam" id="PF07804"/>
    </source>
</evidence>
<evidence type="ECO:0000313" key="6">
    <source>
        <dbReference type="Proteomes" id="UP000002216"/>
    </source>
</evidence>
<dbReference type="KEGG" id="dba:Dbac_0727"/>
<reference evidence="5 6" key="1">
    <citation type="journal article" date="2009" name="Stand. Genomic Sci.">
        <title>Complete genome sequence of Desulfomicrobium baculatum type strain (X).</title>
        <authorList>
            <person name="Copeland A."/>
            <person name="Spring S."/>
            <person name="Goker M."/>
            <person name="Schneider S."/>
            <person name="Lapidus A."/>
            <person name="Del Rio T.G."/>
            <person name="Tice H."/>
            <person name="Cheng J.F."/>
            <person name="Chen F."/>
            <person name="Nolan M."/>
            <person name="Bruce D."/>
            <person name="Goodwin L."/>
            <person name="Pitluck S."/>
            <person name="Ivanova N."/>
            <person name="Mavrommatis K."/>
            <person name="Ovchinnikova G."/>
            <person name="Pati A."/>
            <person name="Chen A."/>
            <person name="Palaniappan K."/>
            <person name="Land M."/>
            <person name="Hauser L."/>
            <person name="Chang Y.J."/>
            <person name="Jeffries C.C."/>
            <person name="Meincke L."/>
            <person name="Sims D."/>
            <person name="Brettin T."/>
            <person name="Detter J.C."/>
            <person name="Han C."/>
            <person name="Chain P."/>
            <person name="Bristow J."/>
            <person name="Eisen J.A."/>
            <person name="Markowitz V."/>
            <person name="Hugenholtz P."/>
            <person name="Kyrpides N.C."/>
            <person name="Klenk H.P."/>
            <person name="Lucas S."/>
        </authorList>
    </citation>
    <scope>NUCLEOTIDE SEQUENCE [LARGE SCALE GENOMIC DNA]</scope>
    <source>
        <strain evidence="6">DSM 4028 / VKM B-1378 / X</strain>
    </source>
</reference>
<dbReference type="InterPro" id="IPR011991">
    <property type="entry name" value="ArsR-like_HTH"/>
</dbReference>
<dbReference type="RefSeq" id="WP_015772949.1">
    <property type="nucleotide sequence ID" value="NC_013173.1"/>
</dbReference>
<dbReference type="AlphaFoldDB" id="C7LN79"/>
<dbReference type="HOGENOM" id="CLU_050829_0_0_7"/>
<dbReference type="PANTHER" id="PTHR37419:SF8">
    <property type="entry name" value="TOXIN YJJJ"/>
    <property type="match status" value="1"/>
</dbReference>
<dbReference type="Gene3D" id="1.10.10.10">
    <property type="entry name" value="Winged helix-like DNA-binding domain superfamily/Winged helix DNA-binding domain"/>
    <property type="match status" value="1"/>
</dbReference>
<keyword evidence="3" id="KW-0418">Kinase</keyword>
<evidence type="ECO:0000256" key="3">
    <source>
        <dbReference type="ARBA" id="ARBA00022777"/>
    </source>
</evidence>
<dbReference type="NCBIfam" id="NF007297">
    <property type="entry name" value="PRK09775.1"/>
    <property type="match status" value="1"/>
</dbReference>
<dbReference type="InterPro" id="IPR052028">
    <property type="entry name" value="HipA_Ser/Thr_kinase"/>
</dbReference>
<evidence type="ECO:0000256" key="2">
    <source>
        <dbReference type="ARBA" id="ARBA00022679"/>
    </source>
</evidence>
<dbReference type="STRING" id="525897.Dbac_0727"/>
<evidence type="ECO:0000313" key="5">
    <source>
        <dbReference type="EMBL" id="ACU88849.1"/>
    </source>
</evidence>
<dbReference type="OrthoDB" id="8555656at2"/>
<gene>
    <name evidence="5" type="ordered locus">Dbac_0727</name>
</gene>